<dbReference type="EMBL" id="CDMZ01002407">
    <property type="protein sequence ID" value="CEM42231.1"/>
    <property type="molecule type" value="Genomic_DNA"/>
</dbReference>
<feature type="region of interest" description="Disordered" evidence="2">
    <location>
        <begin position="1"/>
        <end position="128"/>
    </location>
</feature>
<dbReference type="AlphaFoldDB" id="A0A0G4HE00"/>
<feature type="compositionally biased region" description="Low complexity" evidence="2">
    <location>
        <begin position="34"/>
        <end position="54"/>
    </location>
</feature>
<evidence type="ECO:0000256" key="1">
    <source>
        <dbReference type="SAM" id="Coils"/>
    </source>
</evidence>
<keyword evidence="3" id="KW-1133">Transmembrane helix</keyword>
<feature type="compositionally biased region" description="Polar residues" evidence="2">
    <location>
        <begin position="1"/>
        <end position="10"/>
    </location>
</feature>
<feature type="transmembrane region" description="Helical" evidence="3">
    <location>
        <begin position="954"/>
        <end position="979"/>
    </location>
</feature>
<sequence>MCDTAPTTPFLQPPPTDAEAGGAPVLLEAPEQDPSSSSAAAPGGAAAVPSSSPSLGNENRAPTIDLEAGPSVSFDASSPRASIGKGEQGGEMEGTSGGNGATSATQGTGKKSSIADGFKGIGSPGTQQKKSINFFGLGDLPVRDDMPTYQATNTIGNPTHRQGDESGSGQVSFFDIGTPRQQSSADLAESDIFGTEGDLDMENLFAATTGNALEEERLRLQAEIDALRDQIVMQDTAPYMQEFDQEADDEALLVGRVDAETIKEEEKRLEQMRLMAHQEEAKEKLVSQSASQPYRVARLMELEQAARERLGAERLANEFRQKRREMRMIERDRARRARLTKAFRRAEYRLDQVLKQRKAEVNERYGELVEDRDERDRREGRVPASVARGRRMGGERMKWTALEGGEDLLTSVSSPINHGGKYFETDLRFEQSVFVAAPAKIDLRPSMVLMFELFILRGAASPADRVVAWWVFLLPKYTSGQVEFEVELEYTGRLLGLTEKSQMIKDKGDGKDVKKFGLRDNTLRDMVDWFGTKDQTGAGGKTQGPQWKGDGDADDGRSTQGGPSPSVIGKMNTVKTAVGAIRRMETDEETPVNQLNATRGGATGDADSLAAARSKVRKRAAAGVHAAEGPDYPPSVAPSGMDPAVLEEGDDPVDPSPDNYGGNDDPFKNNYERQKSVDVVSQLKDGLQSDLRKSATARSTKSDRPEPSPMAAASPWEKAYTSRSAAVKAKRSDSTLPDEAAPTSSKSWGAVKAVSALAATAGQTPAGPRDSNGTVGTAASAAAAGLALRTKTKVDHGEEDQLLLAERHLENVRAWMHGQLPKRDFEPLTSAAQFDQYLYSVTGSDQLRTRNEALRKWKYIADEVFAEMHWRRWRTGTFWVYLLIILLMAWLRIYVHYLGAYILLKAARVINAFGLVTVLDPVLILIVDCATLNFTRGDAFRLYNIFLDREGNGAVGAIVTAFIFITMSFFCLFCYYTYLLNLHLNGRIRDVYNRLVGEVGNFFVPFDSEVSERQLRFVCMKAKEWQGITGEVRKIEVTDYVVRDEDKLGPEERSTHIAIFTVSKDKTTKRLYRHFLRLPEGAICEMPSDQPLDLAHTGPQLLDAIADHVAEEQARKTGQQGGAGSPGSIRAIITPASEAGGGEGLTAGARTIGLSPSATQRSGTAGAMSVRSGANTGVASKLGSKLRVVGAATRTWTNDVEDMEAGAKSTEDLGVSVQPSAAPIPGEPED</sequence>
<gene>
    <name evidence="4" type="ORF">Cvel_6494</name>
</gene>
<reference evidence="4" key="1">
    <citation type="submission" date="2014-11" db="EMBL/GenBank/DDBJ databases">
        <authorList>
            <person name="Otto D Thomas"/>
            <person name="Naeem Raeece"/>
        </authorList>
    </citation>
    <scope>NUCLEOTIDE SEQUENCE</scope>
</reference>
<keyword evidence="3" id="KW-0472">Membrane</keyword>
<dbReference type="VEuPathDB" id="CryptoDB:Cvel_6494"/>
<evidence type="ECO:0000256" key="3">
    <source>
        <dbReference type="SAM" id="Phobius"/>
    </source>
</evidence>
<feature type="transmembrane region" description="Helical" evidence="3">
    <location>
        <begin position="878"/>
        <end position="897"/>
    </location>
</feature>
<feature type="compositionally biased region" description="Basic and acidic residues" evidence="2">
    <location>
        <begin position="665"/>
        <end position="676"/>
    </location>
</feature>
<keyword evidence="3" id="KW-0812">Transmembrane</keyword>
<name>A0A0G4HE00_9ALVE</name>
<keyword evidence="1" id="KW-0175">Coiled coil</keyword>
<feature type="region of interest" description="Disordered" evidence="2">
    <location>
        <begin position="1154"/>
        <end position="1176"/>
    </location>
</feature>
<proteinExistence type="predicted"/>
<feature type="compositionally biased region" description="Polar residues" evidence="2">
    <location>
        <begin position="1154"/>
        <end position="1163"/>
    </location>
</feature>
<feature type="region of interest" description="Disordered" evidence="2">
    <location>
        <begin position="1200"/>
        <end position="1230"/>
    </location>
</feature>
<feature type="transmembrane region" description="Helical" evidence="3">
    <location>
        <begin position="909"/>
        <end position="934"/>
    </location>
</feature>
<accession>A0A0G4HE00</accession>
<dbReference type="InterPro" id="IPR031390">
    <property type="entry name" value="OFCC1"/>
</dbReference>
<feature type="region of interest" description="Disordered" evidence="2">
    <location>
        <begin position="531"/>
        <end position="747"/>
    </location>
</feature>
<evidence type="ECO:0000313" key="4">
    <source>
        <dbReference type="EMBL" id="CEM42231.1"/>
    </source>
</evidence>
<evidence type="ECO:0000256" key="2">
    <source>
        <dbReference type="SAM" id="MobiDB-lite"/>
    </source>
</evidence>
<feature type="coiled-coil region" evidence="1">
    <location>
        <begin position="262"/>
        <end position="332"/>
    </location>
</feature>
<protein>
    <submittedName>
        <fullName evidence="4">Uncharacterized protein</fullName>
    </submittedName>
</protein>
<organism evidence="4">
    <name type="scientific">Chromera velia CCMP2878</name>
    <dbReference type="NCBI Taxonomy" id="1169474"/>
    <lineage>
        <taxon>Eukaryota</taxon>
        <taxon>Sar</taxon>
        <taxon>Alveolata</taxon>
        <taxon>Colpodellida</taxon>
        <taxon>Chromeraceae</taxon>
        <taxon>Chromera</taxon>
    </lineage>
</organism>
<dbReference type="PANTHER" id="PTHR33862">
    <property type="entry name" value="OROFACIAL CLEFT 1 CANDIDATE GENE 1 PROTEIN"/>
    <property type="match status" value="1"/>
</dbReference>
<feature type="compositionally biased region" description="Gly residues" evidence="2">
    <location>
        <begin position="86"/>
        <end position="100"/>
    </location>
</feature>
<dbReference type="PANTHER" id="PTHR33862:SF3">
    <property type="entry name" value="OROFACIAL CLEFT 1 CANDIDATE GENE 1 PROTEIN"/>
    <property type="match status" value="1"/>
</dbReference>